<feature type="domain" description="F-box" evidence="1">
    <location>
        <begin position="14"/>
        <end position="62"/>
    </location>
</feature>
<dbReference type="InterPro" id="IPR001810">
    <property type="entry name" value="F-box_dom"/>
</dbReference>
<comment type="caution">
    <text evidence="2">The sequence shown here is derived from an EMBL/GenBank/DDBJ whole genome shotgun (WGS) entry which is preliminary data.</text>
</comment>
<accession>A0A328D8W1</accession>
<organism evidence="2 3">
    <name type="scientific">Cuscuta australis</name>
    <dbReference type="NCBI Taxonomy" id="267555"/>
    <lineage>
        <taxon>Eukaryota</taxon>
        <taxon>Viridiplantae</taxon>
        <taxon>Streptophyta</taxon>
        <taxon>Embryophyta</taxon>
        <taxon>Tracheophyta</taxon>
        <taxon>Spermatophyta</taxon>
        <taxon>Magnoliopsida</taxon>
        <taxon>eudicotyledons</taxon>
        <taxon>Gunneridae</taxon>
        <taxon>Pentapetalae</taxon>
        <taxon>asterids</taxon>
        <taxon>lamiids</taxon>
        <taxon>Solanales</taxon>
        <taxon>Convolvulaceae</taxon>
        <taxon>Cuscuteae</taxon>
        <taxon>Cuscuta</taxon>
        <taxon>Cuscuta subgen. Grammica</taxon>
        <taxon>Cuscuta sect. Cleistogrammica</taxon>
    </lineage>
</organism>
<evidence type="ECO:0000313" key="2">
    <source>
        <dbReference type="EMBL" id="RAL41894.1"/>
    </source>
</evidence>
<dbReference type="CDD" id="cd22157">
    <property type="entry name" value="F-box_AtFBW1-like"/>
    <property type="match status" value="1"/>
</dbReference>
<dbReference type="InterPro" id="IPR013187">
    <property type="entry name" value="F-box-assoc_dom_typ3"/>
</dbReference>
<protein>
    <recommendedName>
        <fullName evidence="1">F-box domain-containing protein</fullName>
    </recommendedName>
</protein>
<proteinExistence type="predicted"/>
<name>A0A328D8W1_9ASTE</name>
<dbReference type="InterPro" id="IPR017451">
    <property type="entry name" value="F-box-assoc_interact_dom"/>
</dbReference>
<evidence type="ECO:0000259" key="1">
    <source>
        <dbReference type="PROSITE" id="PS50181"/>
    </source>
</evidence>
<dbReference type="PROSITE" id="PS50181">
    <property type="entry name" value="FBOX"/>
    <property type="match status" value="1"/>
</dbReference>
<keyword evidence="3" id="KW-1185">Reference proteome</keyword>
<dbReference type="PANTHER" id="PTHR31111">
    <property type="entry name" value="BNAA05G37150D PROTEIN-RELATED"/>
    <property type="match status" value="1"/>
</dbReference>
<gene>
    <name evidence="2" type="ORF">DM860_009076</name>
</gene>
<dbReference type="Pfam" id="PF08268">
    <property type="entry name" value="FBA_3"/>
    <property type="match status" value="1"/>
</dbReference>
<dbReference type="EMBL" id="NQVE01000183">
    <property type="protein sequence ID" value="RAL41894.1"/>
    <property type="molecule type" value="Genomic_DNA"/>
</dbReference>
<dbReference type="PANTHER" id="PTHR31111:SF136">
    <property type="entry name" value="F-BOX ASSOCIATED DOMAIN-CONTAINING PROTEIN"/>
    <property type="match status" value="1"/>
</dbReference>
<dbReference type="SUPFAM" id="SSF81383">
    <property type="entry name" value="F-box domain"/>
    <property type="match status" value="1"/>
</dbReference>
<evidence type="ECO:0000313" key="3">
    <source>
        <dbReference type="Proteomes" id="UP000249390"/>
    </source>
</evidence>
<dbReference type="AlphaFoldDB" id="A0A328D8W1"/>
<dbReference type="SMART" id="SM00256">
    <property type="entry name" value="FBOX"/>
    <property type="match status" value="1"/>
</dbReference>
<dbReference type="Proteomes" id="UP000249390">
    <property type="component" value="Unassembled WGS sequence"/>
</dbReference>
<dbReference type="InterPro" id="IPR036047">
    <property type="entry name" value="F-box-like_dom_sf"/>
</dbReference>
<dbReference type="NCBIfam" id="TIGR01640">
    <property type="entry name" value="F_box_assoc_1"/>
    <property type="match status" value="1"/>
</dbReference>
<sequence length="393" mass="45308">MVMMRITEKKQQVERDVLLLPEDMMMLILSKLPRKSLIRFKCVSRAWFHLICTVCRQYYPNKSSPCHLMIVSQHQQSHRTHRFSLIHLPKEAKEETSLLPLPDAFDLKLPFFLCRPHPGKKILSSNGLVCFFFNEDVCNYAFNPITRHILKLPHIPYHTCNVSFNAGFGYLPRRDEHKIVVWFVRDDLKMSHAASGCWVLSLKKSINGTIAVVESWRRLGVDSPPVAASFSDSFCVNGTIYWLCSYANEGTAQKQHLLLSFDLDEEAFQLRPHPSFPLTAKMVEIEGSLCVGELGFCDGHYFVLWEFKNGDYWVMKHEVNDFFHLGHRRRRLSFLACTRSKSGAKQLVFMGDDEAGGGHGRRLLSYNLQSQILRRSSEDLQPLLGDDGLYFLF</sequence>
<dbReference type="Gene3D" id="1.20.1280.50">
    <property type="match status" value="1"/>
</dbReference>
<dbReference type="Pfam" id="PF00646">
    <property type="entry name" value="F-box"/>
    <property type="match status" value="1"/>
</dbReference>
<reference evidence="2 3" key="1">
    <citation type="submission" date="2018-06" db="EMBL/GenBank/DDBJ databases">
        <title>The Genome of Cuscuta australis (Dodder) Provides Insight into the Evolution of Plant Parasitism.</title>
        <authorList>
            <person name="Liu H."/>
        </authorList>
    </citation>
    <scope>NUCLEOTIDE SEQUENCE [LARGE SCALE GENOMIC DNA]</scope>
    <source>
        <strain evidence="3">cv. Yunnan</strain>
        <tissue evidence="2">Vines</tissue>
    </source>
</reference>